<evidence type="ECO:0000256" key="1">
    <source>
        <dbReference type="SAM" id="Phobius"/>
    </source>
</evidence>
<gene>
    <name evidence="2" type="ORF">HLB09_07130</name>
</gene>
<comment type="caution">
    <text evidence="2">The sequence shown here is derived from an EMBL/GenBank/DDBJ whole genome shotgun (WGS) entry which is preliminary data.</text>
</comment>
<organism evidence="2 3">
    <name type="scientific">Pseudokineococcus marinus</name>
    <dbReference type="NCBI Taxonomy" id="351215"/>
    <lineage>
        <taxon>Bacteria</taxon>
        <taxon>Bacillati</taxon>
        <taxon>Actinomycetota</taxon>
        <taxon>Actinomycetes</taxon>
        <taxon>Kineosporiales</taxon>
        <taxon>Kineosporiaceae</taxon>
        <taxon>Pseudokineococcus</taxon>
    </lineage>
</organism>
<keyword evidence="3" id="KW-1185">Reference proteome</keyword>
<reference evidence="2 3" key="1">
    <citation type="submission" date="2020-05" db="EMBL/GenBank/DDBJ databases">
        <title>MicrobeNet Type strains.</title>
        <authorList>
            <person name="Nicholson A.C."/>
        </authorList>
    </citation>
    <scope>NUCLEOTIDE SEQUENCE [LARGE SCALE GENOMIC DNA]</scope>
    <source>
        <strain evidence="2 3">JCM 14547</strain>
    </source>
</reference>
<evidence type="ECO:0000313" key="3">
    <source>
        <dbReference type="Proteomes" id="UP000555552"/>
    </source>
</evidence>
<name>A0A849BPA5_9ACTN</name>
<proteinExistence type="predicted"/>
<sequence length="177" mass="18320">MAAETPSFCDLPGVAWTPRCRIADGAETVSQVIDAASDPLGYLADSLQAAAAGLAGVVLPALESLTHPDLSAEWFVSAYAVSWALSIFVFVVFLGWNFLGLSRRRVSGDDVIETVTFYTPLFLGGALLGPLLGNMVLGLTGALTDSIIRWGIAGSVEETTGALNDAIAAGNSAQMVG</sequence>
<protein>
    <submittedName>
        <fullName evidence="2">Uncharacterized protein</fullName>
    </submittedName>
</protein>
<keyword evidence="1" id="KW-1133">Transmembrane helix</keyword>
<feature type="non-terminal residue" evidence="2">
    <location>
        <position position="177"/>
    </location>
</feature>
<dbReference type="Proteomes" id="UP000555552">
    <property type="component" value="Unassembled WGS sequence"/>
</dbReference>
<dbReference type="AlphaFoldDB" id="A0A849BPA5"/>
<feature type="transmembrane region" description="Helical" evidence="1">
    <location>
        <begin position="74"/>
        <end position="99"/>
    </location>
</feature>
<evidence type="ECO:0000313" key="2">
    <source>
        <dbReference type="EMBL" id="NNH22867.1"/>
    </source>
</evidence>
<keyword evidence="1" id="KW-0472">Membrane</keyword>
<feature type="transmembrane region" description="Helical" evidence="1">
    <location>
        <begin position="111"/>
        <end position="132"/>
    </location>
</feature>
<accession>A0A849BPA5</accession>
<dbReference type="EMBL" id="JABEMA010000076">
    <property type="protein sequence ID" value="NNH22867.1"/>
    <property type="molecule type" value="Genomic_DNA"/>
</dbReference>
<keyword evidence="1" id="KW-0812">Transmembrane</keyword>